<dbReference type="AlphaFoldDB" id="A0A7X6BA04"/>
<proteinExistence type="predicted"/>
<dbReference type="RefSeq" id="WP_167922253.1">
    <property type="nucleotide sequence ID" value="NZ_JAATIT010000004.1"/>
</dbReference>
<name>A0A7X6BA04_9SPHN</name>
<keyword evidence="2" id="KW-1185">Reference proteome</keyword>
<dbReference type="Proteomes" id="UP000535078">
    <property type="component" value="Unassembled WGS sequence"/>
</dbReference>
<evidence type="ECO:0000313" key="1">
    <source>
        <dbReference type="EMBL" id="NJB90874.1"/>
    </source>
</evidence>
<organism evidence="1 2">
    <name type="scientific">Sphingopyxis italica</name>
    <dbReference type="NCBI Taxonomy" id="1129133"/>
    <lineage>
        <taxon>Bacteria</taxon>
        <taxon>Pseudomonadati</taxon>
        <taxon>Pseudomonadota</taxon>
        <taxon>Alphaproteobacteria</taxon>
        <taxon>Sphingomonadales</taxon>
        <taxon>Sphingomonadaceae</taxon>
        <taxon>Sphingopyxis</taxon>
    </lineage>
</organism>
<comment type="caution">
    <text evidence="1">The sequence shown here is derived from an EMBL/GenBank/DDBJ whole genome shotgun (WGS) entry which is preliminary data.</text>
</comment>
<protein>
    <submittedName>
        <fullName evidence="1">Uncharacterized protein</fullName>
    </submittedName>
</protein>
<dbReference type="EMBL" id="JAATIT010000004">
    <property type="protein sequence ID" value="NJB90874.1"/>
    <property type="molecule type" value="Genomic_DNA"/>
</dbReference>
<reference evidence="1 2" key="1">
    <citation type="submission" date="2020-03" db="EMBL/GenBank/DDBJ databases">
        <title>Genomic Encyclopedia of Type Strains, Phase IV (KMG-IV): sequencing the most valuable type-strain genomes for metagenomic binning, comparative biology and taxonomic classification.</title>
        <authorList>
            <person name="Goeker M."/>
        </authorList>
    </citation>
    <scope>NUCLEOTIDE SEQUENCE [LARGE SCALE GENOMIC DNA]</scope>
    <source>
        <strain evidence="1 2">DSM 25229</strain>
    </source>
</reference>
<accession>A0A7X6BA04</accession>
<sequence>MNDSPPLPPASGRSMTDREAETAQFMALLQNGFPKSAVFLELARTPLKYLALSTPLIAAIWFGAPAEVIRLLTKLGWG</sequence>
<gene>
    <name evidence="1" type="ORF">GGR90_003076</name>
</gene>
<evidence type="ECO:0000313" key="2">
    <source>
        <dbReference type="Proteomes" id="UP000535078"/>
    </source>
</evidence>